<keyword evidence="4" id="KW-0418">Kinase</keyword>
<dbReference type="Gene3D" id="3.30.565.10">
    <property type="entry name" value="Histidine kinase-like ATPase, C-terminal domain"/>
    <property type="match status" value="1"/>
</dbReference>
<dbReference type="InterPro" id="IPR003594">
    <property type="entry name" value="HATPase_dom"/>
</dbReference>
<dbReference type="PANTHER" id="PTHR43065">
    <property type="entry name" value="SENSOR HISTIDINE KINASE"/>
    <property type="match status" value="1"/>
</dbReference>
<evidence type="ECO:0000313" key="12">
    <source>
        <dbReference type="Proteomes" id="UP000500857"/>
    </source>
</evidence>
<evidence type="ECO:0000256" key="4">
    <source>
        <dbReference type="ARBA" id="ARBA00022777"/>
    </source>
</evidence>
<evidence type="ECO:0000313" key="11">
    <source>
        <dbReference type="EMBL" id="QIZ71819.1"/>
    </source>
</evidence>
<evidence type="ECO:0000256" key="3">
    <source>
        <dbReference type="ARBA" id="ARBA00022553"/>
    </source>
</evidence>
<dbReference type="EC" id="2.7.13.3" evidence="2"/>
<dbReference type="InterPro" id="IPR036890">
    <property type="entry name" value="HATPase_C_sf"/>
</dbReference>
<evidence type="ECO:0000259" key="10">
    <source>
        <dbReference type="PROSITE" id="PS50110"/>
    </source>
</evidence>
<dbReference type="Pfam" id="PF02518">
    <property type="entry name" value="HATPase_c"/>
    <property type="match status" value="1"/>
</dbReference>
<dbReference type="KEGG" id="oxy:HCG48_15545"/>
<keyword evidence="4" id="KW-0808">Transferase</keyword>
<dbReference type="SMART" id="SM00448">
    <property type="entry name" value="REC"/>
    <property type="match status" value="1"/>
</dbReference>
<dbReference type="PANTHER" id="PTHR43065:SF50">
    <property type="entry name" value="HISTIDINE KINASE"/>
    <property type="match status" value="1"/>
</dbReference>
<feature type="domain" description="Histidine kinase" evidence="9">
    <location>
        <begin position="373"/>
        <end position="630"/>
    </location>
</feature>
<keyword evidence="12" id="KW-1185">Reference proteome</keyword>
<sequence>MENKSSETDYKATILVVDDTPDNLRVVSAILVDRGYQVGKALNGQLALMACKHLSPDLILLDINMPEMNGYEVCKKLKTNPQTQEIPIIFISALDDVLDKVKAFEVGGVDYITKPFQSAEVISRVDSHLKLRSLQIALQAQNDSLEREIEQRQKIQEALELSEAQNLALLNAIPDLMLRISADGIFLDYRMAKNSDDANQNSVRANLLTSFAASTSSPGSDRLSPSYTNPQSNPHLKLHASLFPEVDRPEQHNPYIGQKLTDILSEDLAFWMMHYTQQTLMTSQMQVGEFVQQIDRRWHGYEARFVKSGPSEVLAIVRDISERKQAEAERLKTEAILRAQKQQLEKTLSDLKQAQAQLIQSEKMASLGQLVAGIAHEINNPINFIYGNVSYLKQYAIELLKALEFYQHEFKGGDRDDGDDLDLDFLKSDTQKILNSMQNGADRIRKIVTSLRNFARLDEAEMKCVDLHEGIESSLVLVRHRLKREAGDRQIQVIKEYGDLPKVMCYPSQLNEVFFNLLNNAIDTIEEKLKTTTGSSEAEDDDRGWIRIRTETTAEGTVTIRIADSGLGIPESARSRLFDPFFTTKSPGSGTGLGLSVSYQIVVQKHHGQILCDSTPGRGTEFILKIPINPSEKE</sequence>
<dbReference type="SUPFAM" id="SSF55874">
    <property type="entry name" value="ATPase domain of HSP90 chaperone/DNA topoisomerase II/histidine kinase"/>
    <property type="match status" value="1"/>
</dbReference>
<feature type="coiled-coil region" evidence="7">
    <location>
        <begin position="131"/>
        <end position="165"/>
    </location>
</feature>
<dbReference type="SUPFAM" id="SSF52172">
    <property type="entry name" value="CheY-like"/>
    <property type="match status" value="1"/>
</dbReference>
<dbReference type="Pfam" id="PF00512">
    <property type="entry name" value="HisKA"/>
    <property type="match status" value="1"/>
</dbReference>
<evidence type="ECO:0000256" key="5">
    <source>
        <dbReference type="ARBA" id="ARBA00023012"/>
    </source>
</evidence>
<proteinExistence type="predicted"/>
<dbReference type="InterPro" id="IPR036097">
    <property type="entry name" value="HisK_dim/P_sf"/>
</dbReference>
<organism evidence="11 12">
    <name type="scientific">Oxynema aestuarii AP17</name>
    <dbReference type="NCBI Taxonomy" id="2064643"/>
    <lineage>
        <taxon>Bacteria</taxon>
        <taxon>Bacillati</taxon>
        <taxon>Cyanobacteriota</taxon>
        <taxon>Cyanophyceae</taxon>
        <taxon>Oscillatoriophycideae</taxon>
        <taxon>Oscillatoriales</taxon>
        <taxon>Oscillatoriaceae</taxon>
        <taxon>Oxynema</taxon>
        <taxon>Oxynema aestuarii</taxon>
    </lineage>
</organism>
<dbReference type="Pfam" id="PF00072">
    <property type="entry name" value="Response_reg"/>
    <property type="match status" value="1"/>
</dbReference>
<keyword evidence="3 6" id="KW-0597">Phosphoprotein</keyword>
<feature type="compositionally biased region" description="Polar residues" evidence="8">
    <location>
        <begin position="213"/>
        <end position="234"/>
    </location>
</feature>
<evidence type="ECO:0000256" key="8">
    <source>
        <dbReference type="SAM" id="MobiDB-lite"/>
    </source>
</evidence>
<dbReference type="RefSeq" id="WP_168569971.1">
    <property type="nucleotide sequence ID" value="NZ_CP051167.1"/>
</dbReference>
<dbReference type="SUPFAM" id="SSF47384">
    <property type="entry name" value="Homodimeric domain of signal transducing histidine kinase"/>
    <property type="match status" value="1"/>
</dbReference>
<dbReference type="EMBL" id="CP051167">
    <property type="protein sequence ID" value="QIZ71819.1"/>
    <property type="molecule type" value="Genomic_DNA"/>
</dbReference>
<dbReference type="Proteomes" id="UP000500857">
    <property type="component" value="Chromosome"/>
</dbReference>
<dbReference type="InterPro" id="IPR004358">
    <property type="entry name" value="Sig_transdc_His_kin-like_C"/>
</dbReference>
<dbReference type="GO" id="GO:0000155">
    <property type="term" value="F:phosphorelay sensor kinase activity"/>
    <property type="evidence" value="ECO:0007669"/>
    <property type="project" value="InterPro"/>
</dbReference>
<name>A0A6H1U2H4_9CYAN</name>
<dbReference type="PRINTS" id="PR00344">
    <property type="entry name" value="BCTRLSENSOR"/>
</dbReference>
<dbReference type="AlphaFoldDB" id="A0A6H1U2H4"/>
<evidence type="ECO:0000256" key="1">
    <source>
        <dbReference type="ARBA" id="ARBA00000085"/>
    </source>
</evidence>
<evidence type="ECO:0000256" key="2">
    <source>
        <dbReference type="ARBA" id="ARBA00012438"/>
    </source>
</evidence>
<dbReference type="InterPro" id="IPR001789">
    <property type="entry name" value="Sig_transdc_resp-reg_receiver"/>
</dbReference>
<dbReference type="InterPro" id="IPR011006">
    <property type="entry name" value="CheY-like_superfamily"/>
</dbReference>
<dbReference type="Gene3D" id="1.10.287.130">
    <property type="match status" value="1"/>
</dbReference>
<dbReference type="InterPro" id="IPR005467">
    <property type="entry name" value="His_kinase_dom"/>
</dbReference>
<dbReference type="CDD" id="cd00082">
    <property type="entry name" value="HisKA"/>
    <property type="match status" value="1"/>
</dbReference>
<protein>
    <recommendedName>
        <fullName evidence="2">histidine kinase</fullName>
        <ecNumber evidence="2">2.7.13.3</ecNumber>
    </recommendedName>
</protein>
<feature type="modified residue" description="4-aspartylphosphate" evidence="6">
    <location>
        <position position="62"/>
    </location>
</feature>
<evidence type="ECO:0000259" key="9">
    <source>
        <dbReference type="PROSITE" id="PS50109"/>
    </source>
</evidence>
<dbReference type="PROSITE" id="PS50109">
    <property type="entry name" value="HIS_KIN"/>
    <property type="match status" value="1"/>
</dbReference>
<keyword evidence="5" id="KW-0902">Two-component regulatory system</keyword>
<feature type="coiled-coil region" evidence="7">
    <location>
        <begin position="323"/>
        <end position="364"/>
    </location>
</feature>
<accession>A0A6H1U2H4</accession>
<reference evidence="11 12" key="1">
    <citation type="submission" date="2020-04" db="EMBL/GenBank/DDBJ databases">
        <authorList>
            <person name="Basu S."/>
            <person name="Maruthanayagam V."/>
            <person name="Chakraborty S."/>
            <person name="Pramanik A."/>
            <person name="Mukherjee J."/>
            <person name="Brink B."/>
        </authorList>
    </citation>
    <scope>NUCLEOTIDE SEQUENCE [LARGE SCALE GENOMIC DNA]</scope>
    <source>
        <strain evidence="11 12">AP17</strain>
    </source>
</reference>
<evidence type="ECO:0000256" key="7">
    <source>
        <dbReference type="SAM" id="Coils"/>
    </source>
</evidence>
<dbReference type="Gene3D" id="3.40.50.2300">
    <property type="match status" value="1"/>
</dbReference>
<comment type="catalytic activity">
    <reaction evidence="1">
        <text>ATP + protein L-histidine = ADP + protein N-phospho-L-histidine.</text>
        <dbReference type="EC" id="2.7.13.3"/>
    </reaction>
</comment>
<dbReference type="PROSITE" id="PS50110">
    <property type="entry name" value="RESPONSE_REGULATORY"/>
    <property type="match status" value="1"/>
</dbReference>
<evidence type="ECO:0000256" key="6">
    <source>
        <dbReference type="PROSITE-ProRule" id="PRU00169"/>
    </source>
</evidence>
<gene>
    <name evidence="11" type="ORF">HCG48_15545</name>
</gene>
<dbReference type="CDD" id="cd19920">
    <property type="entry name" value="REC_PA4781-like"/>
    <property type="match status" value="1"/>
</dbReference>
<feature type="region of interest" description="Disordered" evidence="8">
    <location>
        <begin position="213"/>
        <end position="235"/>
    </location>
</feature>
<dbReference type="SMART" id="SM00387">
    <property type="entry name" value="HATPase_c"/>
    <property type="match status" value="1"/>
</dbReference>
<keyword evidence="7" id="KW-0175">Coiled coil</keyword>
<dbReference type="SMART" id="SM00388">
    <property type="entry name" value="HisKA"/>
    <property type="match status" value="1"/>
</dbReference>
<feature type="domain" description="Response regulatory" evidence="10">
    <location>
        <begin position="13"/>
        <end position="129"/>
    </location>
</feature>
<dbReference type="InterPro" id="IPR003661">
    <property type="entry name" value="HisK_dim/P_dom"/>
</dbReference>